<dbReference type="Gene3D" id="1.20.190.20">
    <property type="entry name" value="14-3-3 domain"/>
    <property type="match status" value="1"/>
</dbReference>
<dbReference type="EMBL" id="JANQDX010000004">
    <property type="protein sequence ID" value="KAL0925281.1"/>
    <property type="molecule type" value="Genomic_DNA"/>
</dbReference>
<keyword evidence="5" id="KW-1185">Reference proteome</keyword>
<name>A0ABD0VRU0_DENTH</name>
<comment type="similarity">
    <text evidence="1">Belongs to the 14-3-3 family.</text>
</comment>
<gene>
    <name evidence="4" type="ORF">M5K25_003603</name>
</gene>
<evidence type="ECO:0000256" key="2">
    <source>
        <dbReference type="SAM" id="MobiDB-lite"/>
    </source>
</evidence>
<comment type="caution">
    <text evidence="4">The sequence shown here is derived from an EMBL/GenBank/DDBJ whole genome shotgun (WGS) entry which is preliminary data.</text>
</comment>
<dbReference type="Pfam" id="PF00244">
    <property type="entry name" value="14-3-3"/>
    <property type="match status" value="1"/>
</dbReference>
<evidence type="ECO:0000313" key="5">
    <source>
        <dbReference type="Proteomes" id="UP001552299"/>
    </source>
</evidence>
<reference evidence="4 5" key="1">
    <citation type="journal article" date="2024" name="Plant Biotechnol. J.">
        <title>Dendrobium thyrsiflorum genome and its molecular insights into genes involved in important horticultural traits.</title>
        <authorList>
            <person name="Chen B."/>
            <person name="Wang J.Y."/>
            <person name="Zheng P.J."/>
            <person name="Li K.L."/>
            <person name="Liang Y.M."/>
            <person name="Chen X.F."/>
            <person name="Zhang C."/>
            <person name="Zhao X."/>
            <person name="He X."/>
            <person name="Zhang G.Q."/>
            <person name="Liu Z.J."/>
            <person name="Xu Q."/>
        </authorList>
    </citation>
    <scope>NUCLEOTIDE SEQUENCE [LARGE SCALE GENOMIC DNA]</scope>
    <source>
        <strain evidence="4">GZMU011</strain>
    </source>
</reference>
<feature type="region of interest" description="Disordered" evidence="2">
    <location>
        <begin position="40"/>
        <end position="60"/>
    </location>
</feature>
<dbReference type="AlphaFoldDB" id="A0ABD0VRU0"/>
<evidence type="ECO:0000313" key="4">
    <source>
        <dbReference type="EMBL" id="KAL0925281.1"/>
    </source>
</evidence>
<evidence type="ECO:0000256" key="1">
    <source>
        <dbReference type="ARBA" id="ARBA00006141"/>
    </source>
</evidence>
<evidence type="ECO:0000259" key="3">
    <source>
        <dbReference type="SMART" id="SM00101"/>
    </source>
</evidence>
<feature type="compositionally biased region" description="Pro residues" evidence="2">
    <location>
        <begin position="434"/>
        <end position="444"/>
    </location>
</feature>
<feature type="domain" description="14-3-3" evidence="3">
    <location>
        <begin position="64"/>
        <end position="303"/>
    </location>
</feature>
<organism evidence="4 5">
    <name type="scientific">Dendrobium thyrsiflorum</name>
    <name type="common">Pinecone-like raceme dendrobium</name>
    <name type="synonym">Orchid</name>
    <dbReference type="NCBI Taxonomy" id="117978"/>
    <lineage>
        <taxon>Eukaryota</taxon>
        <taxon>Viridiplantae</taxon>
        <taxon>Streptophyta</taxon>
        <taxon>Embryophyta</taxon>
        <taxon>Tracheophyta</taxon>
        <taxon>Spermatophyta</taxon>
        <taxon>Magnoliopsida</taxon>
        <taxon>Liliopsida</taxon>
        <taxon>Asparagales</taxon>
        <taxon>Orchidaceae</taxon>
        <taxon>Epidendroideae</taxon>
        <taxon>Malaxideae</taxon>
        <taxon>Dendrobiinae</taxon>
        <taxon>Dendrobium</taxon>
    </lineage>
</organism>
<accession>A0ABD0VRU0</accession>
<dbReference type="PANTHER" id="PTHR18860">
    <property type="entry name" value="14-3-3 PROTEIN"/>
    <property type="match status" value="1"/>
</dbReference>
<dbReference type="SMART" id="SM00101">
    <property type="entry name" value="14_3_3"/>
    <property type="match status" value="1"/>
</dbReference>
<dbReference type="InterPro" id="IPR023410">
    <property type="entry name" value="14-3-3_domain"/>
</dbReference>
<feature type="region of interest" description="Disordered" evidence="2">
    <location>
        <begin position="391"/>
        <end position="455"/>
    </location>
</feature>
<sequence>MLRAARLFGRTNQRLETVISRKLVRAGGFGFVHVEEGGRTKNADSRLPNKPPSSMASTSNPWFREKNLHKAQIAIEAGRYGDSVQFMMEIVKSLVPWTELSLSERKFLFNALIKFLEEFRQALNDLSYRSFDLDGVQSEVAKFYSNEITEQMMSACKEMKQFIYRWLILSSRSAEAKVFYLTLNADVSCFLVELQDDEEVQAMGNAVIQAFKEAKAVAKAKLTWASPARLTLALHMSEFYTEILQMPEKGVKIAKKALARAGAATGTLIEEEVLIEINELMSKLREYIIIWTNDEDGEAEASTSLDEFLTGAILAQVAWPPDTSDKAATFRTQPAAKDAGTTGTISALPSKPDAKAGISTSLAKFVVGNIQAQVASPPDISDKAIPFRTKPAAEEVETSGTISALQSEPGVEAGTSESFSMPVASESEAGKTPESPPLASPPLPALQEVEPGEKL</sequence>
<proteinExistence type="inferred from homology"/>
<dbReference type="PRINTS" id="PR00305">
    <property type="entry name" value="1433ZETA"/>
</dbReference>
<dbReference type="InterPro" id="IPR000308">
    <property type="entry name" value="14-3-3"/>
</dbReference>
<protein>
    <recommendedName>
        <fullName evidence="3">14-3-3 domain-containing protein</fullName>
    </recommendedName>
</protein>
<dbReference type="Proteomes" id="UP001552299">
    <property type="component" value="Unassembled WGS sequence"/>
</dbReference>
<dbReference type="SUPFAM" id="SSF48445">
    <property type="entry name" value="14-3-3 protein"/>
    <property type="match status" value="1"/>
</dbReference>
<dbReference type="InterPro" id="IPR036815">
    <property type="entry name" value="14-3-3_dom_sf"/>
</dbReference>